<evidence type="ECO:0000256" key="7">
    <source>
        <dbReference type="ARBA" id="ARBA00029447"/>
    </source>
</evidence>
<keyword evidence="3 9" id="KW-0812">Transmembrane</keyword>
<organism evidence="12 13">
    <name type="scientific">Clostridium weizhouense</name>
    <dbReference type="NCBI Taxonomy" id="2859781"/>
    <lineage>
        <taxon>Bacteria</taxon>
        <taxon>Bacillati</taxon>
        <taxon>Bacillota</taxon>
        <taxon>Clostridia</taxon>
        <taxon>Eubacteriales</taxon>
        <taxon>Clostridiaceae</taxon>
        <taxon>Clostridium</taxon>
    </lineage>
</organism>
<gene>
    <name evidence="12" type="ORF">KYD98_08900</name>
</gene>
<feature type="domain" description="HAMP" evidence="11">
    <location>
        <begin position="203"/>
        <end position="258"/>
    </location>
</feature>
<dbReference type="PRINTS" id="PR00260">
    <property type="entry name" value="CHEMTRNSDUCR"/>
</dbReference>
<keyword evidence="2" id="KW-1003">Cell membrane</keyword>
<dbReference type="InterPro" id="IPR004089">
    <property type="entry name" value="MCPsignal_dom"/>
</dbReference>
<comment type="subcellular location">
    <subcellularLocation>
        <location evidence="1">Cell membrane</location>
        <topology evidence="1">Multi-pass membrane protein</topology>
    </subcellularLocation>
</comment>
<dbReference type="InterPro" id="IPR033463">
    <property type="entry name" value="sCache_3"/>
</dbReference>
<dbReference type="EMBL" id="JAHXPT010000006">
    <property type="protein sequence ID" value="MBW6410211.1"/>
    <property type="molecule type" value="Genomic_DNA"/>
</dbReference>
<reference evidence="12 13" key="1">
    <citation type="submission" date="2021-07" db="EMBL/GenBank/DDBJ databases">
        <title>Clostridium weizhouense sp. nov., an anaerobic bacterium isolated from activated sludge of Petroleum wastewater.</title>
        <authorList>
            <person name="Li Q."/>
        </authorList>
    </citation>
    <scope>NUCLEOTIDE SEQUENCE [LARGE SCALE GENOMIC DNA]</scope>
    <source>
        <strain evidence="12 13">YB-6</strain>
    </source>
</reference>
<dbReference type="Pfam" id="PF17202">
    <property type="entry name" value="sCache_3_3"/>
    <property type="match status" value="1"/>
</dbReference>
<evidence type="ECO:0000256" key="2">
    <source>
        <dbReference type="ARBA" id="ARBA00022475"/>
    </source>
</evidence>
<evidence type="ECO:0000256" key="5">
    <source>
        <dbReference type="ARBA" id="ARBA00023136"/>
    </source>
</evidence>
<name>A0ABS7ANH0_9CLOT</name>
<dbReference type="PROSITE" id="PS50111">
    <property type="entry name" value="CHEMOTAXIS_TRANSDUC_2"/>
    <property type="match status" value="1"/>
</dbReference>
<evidence type="ECO:0000313" key="13">
    <source>
        <dbReference type="Proteomes" id="UP001519921"/>
    </source>
</evidence>
<dbReference type="Gene3D" id="1.10.287.950">
    <property type="entry name" value="Methyl-accepting chemotaxis protein"/>
    <property type="match status" value="1"/>
</dbReference>
<dbReference type="Pfam" id="PF00015">
    <property type="entry name" value="MCPsignal"/>
    <property type="match status" value="1"/>
</dbReference>
<dbReference type="PROSITE" id="PS50885">
    <property type="entry name" value="HAMP"/>
    <property type="match status" value="1"/>
</dbReference>
<keyword evidence="6 8" id="KW-0807">Transducer</keyword>
<keyword evidence="4 9" id="KW-1133">Transmembrane helix</keyword>
<evidence type="ECO:0000256" key="8">
    <source>
        <dbReference type="PROSITE-ProRule" id="PRU00284"/>
    </source>
</evidence>
<evidence type="ECO:0000259" key="11">
    <source>
        <dbReference type="PROSITE" id="PS50885"/>
    </source>
</evidence>
<dbReference type="InterPro" id="IPR029151">
    <property type="entry name" value="Sensor-like_sf"/>
</dbReference>
<evidence type="ECO:0000259" key="10">
    <source>
        <dbReference type="PROSITE" id="PS50111"/>
    </source>
</evidence>
<comment type="similarity">
    <text evidence="7">Belongs to the methyl-accepting chemotaxis (MCP) protein family.</text>
</comment>
<protein>
    <submittedName>
        <fullName evidence="12">Methyl-accepting chemotaxis protein</fullName>
    </submittedName>
</protein>
<dbReference type="SUPFAM" id="SSF58104">
    <property type="entry name" value="Methyl-accepting chemotaxis protein (MCP) signaling domain"/>
    <property type="match status" value="1"/>
</dbReference>
<comment type="caution">
    <text evidence="12">The sequence shown here is derived from an EMBL/GenBank/DDBJ whole genome shotgun (WGS) entry which is preliminary data.</text>
</comment>
<dbReference type="InterPro" id="IPR003660">
    <property type="entry name" value="HAMP_dom"/>
</dbReference>
<evidence type="ECO:0000256" key="3">
    <source>
        <dbReference type="ARBA" id="ARBA00022692"/>
    </source>
</evidence>
<evidence type="ECO:0000256" key="6">
    <source>
        <dbReference type="ARBA" id="ARBA00023224"/>
    </source>
</evidence>
<evidence type="ECO:0000256" key="4">
    <source>
        <dbReference type="ARBA" id="ARBA00022989"/>
    </source>
</evidence>
<dbReference type="RefSeq" id="WP_219779345.1">
    <property type="nucleotide sequence ID" value="NZ_JAHXPT010000006.1"/>
</dbReference>
<accession>A0ABS7ANH0</accession>
<sequence length="564" mass="62114">MKLRSKVCILISLILVGFSLILGSIMYFRIATILENKTQKDLKTSLDISLTTLDAKYPGNWKVEGNILYKGSNIINNDFSFVDSIKEKSGLYASIFLNDTRIVTNITNKDRQKVIGTKVNEDVIKNVLKEGENNIEKINVEGEIVIACYAPLRDSGGKIIGMYLVGLPQDQIRQDFISLGLTIGITSLVILVLLIIIVTLGSKYILKNLELLQEDLRLFSSGNFRVKINNKVLNRKDEIGTIAKEIKQMQHGIKGMIKSIINETEVIKHSIENTSEKLNSVYVDTESISSTTQQLSASLEETAASSNEMNEASIRIKGNIQSGTLKSRDGKKSVQKIKERAEALKEKAITSQKVAQNIYDKTQENIIKSIEKSKSIEKIKLLADTIFNIASQTNLLSLNAAIEAARAGEAGKGFSVVAEEVKQLAESSKEAAVEIQSVISLVTESVEDLVLSSKNMLKFMDSTIVKDYEALVKTGEQYSDDATFIDDLVSDFVFTAEALEKDINGMAHTIEEISSASQDGAGGATLIAERIMAIVESINNVLEDACSTNNCSEKLENEVNKFRI</sequence>
<evidence type="ECO:0000256" key="9">
    <source>
        <dbReference type="SAM" id="Phobius"/>
    </source>
</evidence>
<proteinExistence type="inferred from homology"/>
<dbReference type="PANTHER" id="PTHR32089">
    <property type="entry name" value="METHYL-ACCEPTING CHEMOTAXIS PROTEIN MCPB"/>
    <property type="match status" value="1"/>
</dbReference>
<keyword evidence="13" id="KW-1185">Reference proteome</keyword>
<feature type="domain" description="Methyl-accepting transducer" evidence="10">
    <location>
        <begin position="270"/>
        <end position="521"/>
    </location>
</feature>
<keyword evidence="5 9" id="KW-0472">Membrane</keyword>
<dbReference type="PANTHER" id="PTHR32089:SF112">
    <property type="entry name" value="LYSOZYME-LIKE PROTEIN-RELATED"/>
    <property type="match status" value="1"/>
</dbReference>
<dbReference type="SMART" id="SM00283">
    <property type="entry name" value="MA"/>
    <property type="match status" value="1"/>
</dbReference>
<dbReference type="Proteomes" id="UP001519921">
    <property type="component" value="Unassembled WGS sequence"/>
</dbReference>
<dbReference type="SUPFAM" id="SSF103190">
    <property type="entry name" value="Sensory domain-like"/>
    <property type="match status" value="1"/>
</dbReference>
<evidence type="ECO:0000256" key="1">
    <source>
        <dbReference type="ARBA" id="ARBA00004651"/>
    </source>
</evidence>
<dbReference type="InterPro" id="IPR004090">
    <property type="entry name" value="Chemotax_Me-accpt_rcpt"/>
</dbReference>
<evidence type="ECO:0000313" key="12">
    <source>
        <dbReference type="EMBL" id="MBW6410211.1"/>
    </source>
</evidence>
<feature type="transmembrane region" description="Helical" evidence="9">
    <location>
        <begin position="176"/>
        <end position="200"/>
    </location>
</feature>